<evidence type="ECO:0000313" key="2">
    <source>
        <dbReference type="EMBL" id="TAX65278.1"/>
    </source>
</evidence>
<dbReference type="AlphaFoldDB" id="A0A4V2IGD9"/>
<evidence type="ECO:0000313" key="1">
    <source>
        <dbReference type="EMBL" id="TAW13913.1"/>
    </source>
</evidence>
<comment type="caution">
    <text evidence="2">The sequence shown here is derived from an EMBL/GenBank/DDBJ whole genome shotgun (WGS) entry which is preliminary data.</text>
</comment>
<protein>
    <submittedName>
        <fullName evidence="2">Uncharacterized protein</fullName>
    </submittedName>
</protein>
<dbReference type="Proteomes" id="UP000292036">
    <property type="component" value="Unassembled WGS sequence"/>
</dbReference>
<sequence length="164" mass="17431">MQAVLHACQARAATHVASLTKLLHCGPLAKPRPHAHHVIGCLNNPALSKNTDSRPQSRSPATAQRDDWLVDFGGFGLASSRQCGSLSGSRHGWLHALGRGATLLARFLTAKDFAKAPRRFASPAFASSAAHSAKKCLRIGASIPRPLPEHHYRCATLSSTLSAS</sequence>
<accession>A0A4V2IGD9</accession>
<proteinExistence type="predicted"/>
<dbReference type="EMBL" id="SIPC01000007">
    <property type="protein sequence ID" value="TAX65278.1"/>
    <property type="molecule type" value="Genomic_DNA"/>
</dbReference>
<dbReference type="EMBL" id="SIPS01000008">
    <property type="protein sequence ID" value="TAW13913.1"/>
    <property type="molecule type" value="Genomic_DNA"/>
</dbReference>
<gene>
    <name evidence="2" type="ORF">ELI03_33535</name>
    <name evidence="1" type="ORF">ELI19_33485</name>
</gene>
<dbReference type="Proteomes" id="UP000293652">
    <property type="component" value="Unassembled WGS sequence"/>
</dbReference>
<organism evidence="2 4">
    <name type="scientific">Rhizobium leguminosarum</name>
    <dbReference type="NCBI Taxonomy" id="384"/>
    <lineage>
        <taxon>Bacteria</taxon>
        <taxon>Pseudomonadati</taxon>
        <taxon>Pseudomonadota</taxon>
        <taxon>Alphaproteobacteria</taxon>
        <taxon>Hyphomicrobiales</taxon>
        <taxon>Rhizobiaceae</taxon>
        <taxon>Rhizobium/Agrobacterium group</taxon>
        <taxon>Rhizobium</taxon>
    </lineage>
</organism>
<evidence type="ECO:0000313" key="4">
    <source>
        <dbReference type="Proteomes" id="UP000293652"/>
    </source>
</evidence>
<evidence type="ECO:0000313" key="3">
    <source>
        <dbReference type="Proteomes" id="UP000292036"/>
    </source>
</evidence>
<reference evidence="3 4" key="1">
    <citation type="submission" date="2019-02" db="EMBL/GenBank/DDBJ databases">
        <title>The genomic architecture of introgression among sibling species of bacteria.</title>
        <authorList>
            <person name="Cavassim M.I.A."/>
            <person name="Moeskjaer S."/>
            <person name="Moslemi C."/>
            <person name="Fields B."/>
            <person name="Bachmann A."/>
            <person name="Vilhjalmsson B."/>
            <person name="Schierup M.H."/>
            <person name="Young J.P.W."/>
            <person name="Andersen S.U."/>
        </authorList>
    </citation>
    <scope>NUCLEOTIDE SEQUENCE [LARGE SCALE GENOMIC DNA]</scope>
    <source>
        <strain evidence="2 4">SM145A</strain>
        <strain evidence="1 3">SM151B</strain>
    </source>
</reference>
<name>A0A4V2IGD9_RHILE</name>